<feature type="transmembrane region" description="Helical" evidence="1">
    <location>
        <begin position="56"/>
        <end position="76"/>
    </location>
</feature>
<accession>X6LEV0</accession>
<comment type="caution">
    <text evidence="2">The sequence shown here is derived from an EMBL/GenBank/DDBJ whole genome shotgun (WGS) entry which is preliminary data.</text>
</comment>
<dbReference type="AlphaFoldDB" id="X6LEV0"/>
<name>X6LEV0_RETFI</name>
<keyword evidence="1" id="KW-0812">Transmembrane</keyword>
<dbReference type="Proteomes" id="UP000023152">
    <property type="component" value="Unassembled WGS sequence"/>
</dbReference>
<keyword evidence="1" id="KW-0472">Membrane</keyword>
<evidence type="ECO:0000313" key="2">
    <source>
        <dbReference type="EMBL" id="ETN99264.1"/>
    </source>
</evidence>
<gene>
    <name evidence="2" type="ORF">RFI_38217</name>
</gene>
<sequence>CFVLLFHSRKKNTFFTLLDFQASVALLVRAEYEDGNEHMILVLYQLTRYHNLGKNFLLLQLEMFPSFLAFFFFFFFDNQRKHSSKVVSDAESQRNALILVLTNGANNFSTRYGVQKCGLVFERKIKYKQYNQTKKSNSNPQQNKKERKKKFKTDLFFFIFSLLFVVKVLDA</sequence>
<proteinExistence type="predicted"/>
<reference evidence="2 3" key="1">
    <citation type="journal article" date="2013" name="Curr. Biol.">
        <title>The Genome of the Foraminiferan Reticulomyxa filosa.</title>
        <authorList>
            <person name="Glockner G."/>
            <person name="Hulsmann N."/>
            <person name="Schleicher M."/>
            <person name="Noegel A.A."/>
            <person name="Eichinger L."/>
            <person name="Gallinger C."/>
            <person name="Pawlowski J."/>
            <person name="Sierra R."/>
            <person name="Euteneuer U."/>
            <person name="Pillet L."/>
            <person name="Moustafa A."/>
            <person name="Platzer M."/>
            <person name="Groth M."/>
            <person name="Szafranski K."/>
            <person name="Schliwa M."/>
        </authorList>
    </citation>
    <scope>NUCLEOTIDE SEQUENCE [LARGE SCALE GENOMIC DNA]</scope>
</reference>
<feature type="non-terminal residue" evidence="2">
    <location>
        <position position="1"/>
    </location>
</feature>
<keyword evidence="3" id="KW-1185">Reference proteome</keyword>
<keyword evidence="1" id="KW-1133">Transmembrane helix</keyword>
<feature type="transmembrane region" description="Helical" evidence="1">
    <location>
        <begin position="151"/>
        <end position="169"/>
    </location>
</feature>
<evidence type="ECO:0000313" key="3">
    <source>
        <dbReference type="Proteomes" id="UP000023152"/>
    </source>
</evidence>
<dbReference type="EMBL" id="ASPP01044459">
    <property type="protein sequence ID" value="ETN99264.1"/>
    <property type="molecule type" value="Genomic_DNA"/>
</dbReference>
<protein>
    <submittedName>
        <fullName evidence="2">Uncharacterized protein</fullName>
    </submittedName>
</protein>
<evidence type="ECO:0000256" key="1">
    <source>
        <dbReference type="SAM" id="Phobius"/>
    </source>
</evidence>
<organism evidence="2 3">
    <name type="scientific">Reticulomyxa filosa</name>
    <dbReference type="NCBI Taxonomy" id="46433"/>
    <lineage>
        <taxon>Eukaryota</taxon>
        <taxon>Sar</taxon>
        <taxon>Rhizaria</taxon>
        <taxon>Retaria</taxon>
        <taxon>Foraminifera</taxon>
        <taxon>Monothalamids</taxon>
        <taxon>Reticulomyxidae</taxon>
        <taxon>Reticulomyxa</taxon>
    </lineage>
</organism>